<protein>
    <submittedName>
        <fullName evidence="8">Macrolide export protein MacA</fullName>
    </submittedName>
</protein>
<gene>
    <name evidence="8" type="primary">macA_2</name>
    <name evidence="8" type="ORF">HRbin17_00988</name>
</gene>
<feature type="domain" description="YbhG-like alpha-helical hairpin" evidence="5">
    <location>
        <begin position="203"/>
        <end position="319"/>
    </location>
</feature>
<dbReference type="Gene3D" id="2.40.50.100">
    <property type="match status" value="1"/>
</dbReference>
<dbReference type="AlphaFoldDB" id="A0A2H5XBC8"/>
<dbReference type="EMBL" id="BEHT01000011">
    <property type="protein sequence ID" value="GBC98475.1"/>
    <property type="molecule type" value="Genomic_DNA"/>
</dbReference>
<dbReference type="PANTHER" id="PTHR32347:SF14">
    <property type="entry name" value="EFFLUX SYSTEM COMPONENT YKNX-RELATED"/>
    <property type="match status" value="1"/>
</dbReference>
<dbReference type="Gene3D" id="1.10.287.470">
    <property type="entry name" value="Helix hairpin bin"/>
    <property type="match status" value="2"/>
</dbReference>
<evidence type="ECO:0000256" key="2">
    <source>
        <dbReference type="ARBA" id="ARBA00009477"/>
    </source>
</evidence>
<evidence type="ECO:0000256" key="4">
    <source>
        <dbReference type="SAM" id="Coils"/>
    </source>
</evidence>
<evidence type="ECO:0000313" key="8">
    <source>
        <dbReference type="EMBL" id="GBC98475.1"/>
    </source>
</evidence>
<dbReference type="Proteomes" id="UP000236173">
    <property type="component" value="Unassembled WGS sequence"/>
</dbReference>
<dbReference type="Gene3D" id="2.40.30.170">
    <property type="match status" value="1"/>
</dbReference>
<evidence type="ECO:0000313" key="9">
    <source>
        <dbReference type="Proteomes" id="UP000236173"/>
    </source>
</evidence>
<evidence type="ECO:0000259" key="5">
    <source>
        <dbReference type="Pfam" id="PF25881"/>
    </source>
</evidence>
<keyword evidence="3 4" id="KW-0175">Coiled coil</keyword>
<organism evidence="8 9">
    <name type="scientific">Candidatus Fervidibacter japonicus</name>
    <dbReference type="NCBI Taxonomy" id="2035412"/>
    <lineage>
        <taxon>Bacteria</taxon>
        <taxon>Candidatus Fervidibacterota</taxon>
        <taxon>Candidatus Fervidibacter</taxon>
    </lineage>
</organism>
<sequence>MIARRWLFLTAPLLLSVAWWLWRQRPVAVQVIPVRQGRLVEVVYATGTVKPAQELLVDAKVSAQVKAILVKEGQRVRQGQALALLDAADFEMKVREAEKRLRVAEAQWQQLRAGTDPLDIAALRAELDAAIAQWRAAQTEIATAQAQWDAAKARYRQALDSLRLTRDEVQTAIRQAEENLRIAESQLRQAQIALETTKEVVRQQIAQAEAALKTAKAQAALLDEGAREEEKRRAKAALDAAKAALDEAQRQRERAHRLFAEGAIAKADVDAAETRYALALAEWQAAEANWQQVIKGARPQEREAAHAQVAQAEAALEAAKARQAEIRLRQQDVETAQARLAQAQAQLRAAKANERQIALRQAEVDAASAQLRQAEALLRKAAAAERTAKARMDAVQAKLAQARRGARPEMLEVARREYEAALQAYEDAQRKLSDFVVRAPVDGVITEVVAKVGSYLAAGFGMSTIVKMATGEQVSIEAQVDEADIGKVRLGQRAYFRVDAYPERVYRAIVARIHPEADKVTRTYRVELRDIEPPHGLKLGMSGDVNIQVTVVPDAVLVPTTAVASDTAAPSVWVVENGRARLRRVRIGARDNQHIHVRSGVRVGEFVIINPPSDLQDGQPVRFQLNHIARP</sequence>
<dbReference type="GO" id="GO:0030313">
    <property type="term" value="C:cell envelope"/>
    <property type="evidence" value="ECO:0007669"/>
    <property type="project" value="UniProtKB-SubCell"/>
</dbReference>
<proteinExistence type="inferred from homology"/>
<comment type="subcellular location">
    <subcellularLocation>
        <location evidence="1">Cell envelope</location>
    </subcellularLocation>
</comment>
<feature type="coiled-coil region" evidence="4">
    <location>
        <begin position="302"/>
        <end position="384"/>
    </location>
</feature>
<evidence type="ECO:0000259" key="7">
    <source>
        <dbReference type="Pfam" id="PF25989"/>
    </source>
</evidence>
<dbReference type="GO" id="GO:0015562">
    <property type="term" value="F:efflux transmembrane transporter activity"/>
    <property type="evidence" value="ECO:0007669"/>
    <property type="project" value="InterPro"/>
</dbReference>
<dbReference type="Pfam" id="PF25954">
    <property type="entry name" value="Beta-barrel_RND_2"/>
    <property type="match status" value="1"/>
</dbReference>
<reference evidence="9" key="1">
    <citation type="submission" date="2017-09" db="EMBL/GenBank/DDBJ databases">
        <title>Metaegenomics of thermophilic ammonia-oxidizing enrichment culture.</title>
        <authorList>
            <person name="Kato S."/>
            <person name="Suzuki K."/>
        </authorList>
    </citation>
    <scope>NUCLEOTIDE SEQUENCE [LARGE SCALE GENOMIC DNA]</scope>
</reference>
<dbReference type="Pfam" id="PF25881">
    <property type="entry name" value="HH_YBHG"/>
    <property type="match status" value="1"/>
</dbReference>
<name>A0A2H5XBC8_9BACT</name>
<feature type="domain" description="CusB-like beta-barrel" evidence="6">
    <location>
        <begin position="476"/>
        <end position="548"/>
    </location>
</feature>
<accession>A0A2H5XBC8</accession>
<dbReference type="SUPFAM" id="SSF111369">
    <property type="entry name" value="HlyD-like secretion proteins"/>
    <property type="match status" value="1"/>
</dbReference>
<evidence type="ECO:0000259" key="6">
    <source>
        <dbReference type="Pfam" id="PF25954"/>
    </source>
</evidence>
<dbReference type="InterPro" id="IPR050465">
    <property type="entry name" value="UPF0194_transport"/>
</dbReference>
<dbReference type="InterPro" id="IPR058637">
    <property type="entry name" value="YknX-like_C"/>
</dbReference>
<evidence type="ECO:0000256" key="3">
    <source>
        <dbReference type="ARBA" id="ARBA00023054"/>
    </source>
</evidence>
<evidence type="ECO:0000256" key="1">
    <source>
        <dbReference type="ARBA" id="ARBA00004196"/>
    </source>
</evidence>
<feature type="coiled-coil region" evidence="4">
    <location>
        <begin position="87"/>
        <end position="258"/>
    </location>
</feature>
<dbReference type="InterPro" id="IPR058792">
    <property type="entry name" value="Beta-barrel_RND_2"/>
</dbReference>
<dbReference type="InterPro" id="IPR059052">
    <property type="entry name" value="HH_YbhG-like"/>
</dbReference>
<feature type="domain" description="YknX-like C-terminal permuted SH3-like" evidence="7">
    <location>
        <begin position="557"/>
        <end position="622"/>
    </location>
</feature>
<dbReference type="NCBIfam" id="TIGR01730">
    <property type="entry name" value="RND_mfp"/>
    <property type="match status" value="1"/>
</dbReference>
<comment type="caution">
    <text evidence="8">The sequence shown here is derived from an EMBL/GenBank/DDBJ whole genome shotgun (WGS) entry which is preliminary data.</text>
</comment>
<dbReference type="PANTHER" id="PTHR32347">
    <property type="entry name" value="EFFLUX SYSTEM COMPONENT YKNX-RELATED"/>
    <property type="match status" value="1"/>
</dbReference>
<dbReference type="InterPro" id="IPR006143">
    <property type="entry name" value="RND_pump_MFP"/>
</dbReference>
<dbReference type="GO" id="GO:0016020">
    <property type="term" value="C:membrane"/>
    <property type="evidence" value="ECO:0007669"/>
    <property type="project" value="InterPro"/>
</dbReference>
<dbReference type="Gene3D" id="2.40.420.20">
    <property type="match status" value="1"/>
</dbReference>
<dbReference type="Pfam" id="PF25989">
    <property type="entry name" value="YknX_C"/>
    <property type="match status" value="1"/>
</dbReference>
<comment type="similarity">
    <text evidence="2">Belongs to the membrane fusion protein (MFP) (TC 8.A.1) family.</text>
</comment>
<dbReference type="SUPFAM" id="SSF56954">
    <property type="entry name" value="Outer membrane efflux proteins (OEP)"/>
    <property type="match status" value="1"/>
</dbReference>